<dbReference type="Proteomes" id="UP001557470">
    <property type="component" value="Unassembled WGS sequence"/>
</dbReference>
<keyword evidence="8" id="KW-0675">Receptor</keyword>
<keyword evidence="4 13" id="KW-0732">Signal</keyword>
<keyword evidence="2" id="KW-1003">Cell membrane</keyword>
<gene>
    <name evidence="15" type="ORF">UPYG_G00306490</name>
</gene>
<feature type="region of interest" description="Disordered" evidence="11">
    <location>
        <begin position="259"/>
        <end position="281"/>
    </location>
</feature>
<dbReference type="SUPFAM" id="SSF48726">
    <property type="entry name" value="Immunoglobulin"/>
    <property type="match status" value="2"/>
</dbReference>
<evidence type="ECO:0000256" key="13">
    <source>
        <dbReference type="SAM" id="SignalP"/>
    </source>
</evidence>
<organism evidence="15 16">
    <name type="scientific">Umbra pygmaea</name>
    <name type="common">Eastern mudminnow</name>
    <dbReference type="NCBI Taxonomy" id="75934"/>
    <lineage>
        <taxon>Eukaryota</taxon>
        <taxon>Metazoa</taxon>
        <taxon>Chordata</taxon>
        <taxon>Craniata</taxon>
        <taxon>Vertebrata</taxon>
        <taxon>Euteleostomi</taxon>
        <taxon>Actinopterygii</taxon>
        <taxon>Neopterygii</taxon>
        <taxon>Teleostei</taxon>
        <taxon>Protacanthopterygii</taxon>
        <taxon>Esociformes</taxon>
        <taxon>Umbridae</taxon>
        <taxon>Umbra</taxon>
    </lineage>
</organism>
<evidence type="ECO:0000256" key="7">
    <source>
        <dbReference type="ARBA" id="ARBA00023157"/>
    </source>
</evidence>
<dbReference type="InterPro" id="IPR036179">
    <property type="entry name" value="Ig-like_dom_sf"/>
</dbReference>
<evidence type="ECO:0000256" key="10">
    <source>
        <dbReference type="ARBA" id="ARBA00023319"/>
    </source>
</evidence>
<evidence type="ECO:0000256" key="6">
    <source>
        <dbReference type="ARBA" id="ARBA00023136"/>
    </source>
</evidence>
<evidence type="ECO:0000256" key="5">
    <source>
        <dbReference type="ARBA" id="ARBA00022989"/>
    </source>
</evidence>
<feature type="domain" description="Ig-like" evidence="14">
    <location>
        <begin position="142"/>
        <end position="218"/>
    </location>
</feature>
<evidence type="ECO:0000256" key="12">
    <source>
        <dbReference type="SAM" id="Phobius"/>
    </source>
</evidence>
<feature type="signal peptide" evidence="13">
    <location>
        <begin position="1"/>
        <end position="22"/>
    </location>
</feature>
<keyword evidence="3 12" id="KW-0812">Transmembrane</keyword>
<protein>
    <recommendedName>
        <fullName evidence="14">Ig-like domain-containing protein</fullName>
    </recommendedName>
</protein>
<dbReference type="AlphaFoldDB" id="A0ABD0VZU5"/>
<feature type="chain" id="PRO_5044780731" description="Ig-like domain-containing protein" evidence="13">
    <location>
        <begin position="23"/>
        <end position="281"/>
    </location>
</feature>
<accession>A0ABD0VZU5</accession>
<keyword evidence="6 12" id="KW-0472">Membrane</keyword>
<evidence type="ECO:0000313" key="16">
    <source>
        <dbReference type="Proteomes" id="UP001557470"/>
    </source>
</evidence>
<dbReference type="PROSITE" id="PS50835">
    <property type="entry name" value="IG_LIKE"/>
    <property type="match status" value="1"/>
</dbReference>
<dbReference type="Pfam" id="PF08205">
    <property type="entry name" value="C2-set_2"/>
    <property type="match status" value="1"/>
</dbReference>
<dbReference type="InterPro" id="IPR007110">
    <property type="entry name" value="Ig-like_dom"/>
</dbReference>
<dbReference type="Pfam" id="PF07686">
    <property type="entry name" value="V-set"/>
    <property type="match status" value="1"/>
</dbReference>
<dbReference type="GO" id="GO:0005886">
    <property type="term" value="C:plasma membrane"/>
    <property type="evidence" value="ECO:0007669"/>
    <property type="project" value="UniProtKB-SubCell"/>
</dbReference>
<proteinExistence type="predicted"/>
<feature type="compositionally biased region" description="Basic and acidic residues" evidence="11">
    <location>
        <begin position="260"/>
        <end position="281"/>
    </location>
</feature>
<evidence type="ECO:0000256" key="9">
    <source>
        <dbReference type="ARBA" id="ARBA00023180"/>
    </source>
</evidence>
<name>A0ABD0VZU5_UMBPY</name>
<keyword evidence="5 12" id="KW-1133">Transmembrane helix</keyword>
<keyword evidence="16" id="KW-1185">Reference proteome</keyword>
<evidence type="ECO:0000313" key="15">
    <source>
        <dbReference type="EMBL" id="KAL0963445.1"/>
    </source>
</evidence>
<evidence type="ECO:0000259" key="14">
    <source>
        <dbReference type="PROSITE" id="PS50835"/>
    </source>
</evidence>
<dbReference type="InterPro" id="IPR051713">
    <property type="entry name" value="T-cell_Activation_Regulation"/>
</dbReference>
<feature type="transmembrane region" description="Helical" evidence="12">
    <location>
        <begin position="217"/>
        <end position="242"/>
    </location>
</feature>
<comment type="caution">
    <text evidence="15">The sequence shown here is derived from an EMBL/GenBank/DDBJ whole genome shotgun (WGS) entry which is preliminary data.</text>
</comment>
<reference evidence="15 16" key="1">
    <citation type="submission" date="2024-06" db="EMBL/GenBank/DDBJ databases">
        <authorList>
            <person name="Pan Q."/>
            <person name="Wen M."/>
            <person name="Jouanno E."/>
            <person name="Zahm M."/>
            <person name="Klopp C."/>
            <person name="Cabau C."/>
            <person name="Louis A."/>
            <person name="Berthelot C."/>
            <person name="Parey E."/>
            <person name="Roest Crollius H."/>
            <person name="Montfort J."/>
            <person name="Robinson-Rechavi M."/>
            <person name="Bouchez O."/>
            <person name="Lampietro C."/>
            <person name="Lopez Roques C."/>
            <person name="Donnadieu C."/>
            <person name="Postlethwait J."/>
            <person name="Bobe J."/>
            <person name="Verreycken H."/>
            <person name="Guiguen Y."/>
        </authorList>
    </citation>
    <scope>NUCLEOTIDE SEQUENCE [LARGE SCALE GENOMIC DNA]</scope>
    <source>
        <strain evidence="15">Up_M1</strain>
        <tissue evidence="15">Testis</tissue>
    </source>
</reference>
<dbReference type="InterPro" id="IPR013783">
    <property type="entry name" value="Ig-like_fold"/>
</dbReference>
<dbReference type="InterPro" id="IPR013162">
    <property type="entry name" value="CD80_C2-set"/>
</dbReference>
<dbReference type="EMBL" id="JAGEUA010000010">
    <property type="protein sequence ID" value="KAL0963445.1"/>
    <property type="molecule type" value="Genomic_DNA"/>
</dbReference>
<evidence type="ECO:0000256" key="3">
    <source>
        <dbReference type="ARBA" id="ARBA00022692"/>
    </source>
</evidence>
<dbReference type="Gene3D" id="2.60.40.10">
    <property type="entry name" value="Immunoglobulins"/>
    <property type="match status" value="2"/>
</dbReference>
<evidence type="ECO:0000256" key="8">
    <source>
        <dbReference type="ARBA" id="ARBA00023170"/>
    </source>
</evidence>
<keyword evidence="7" id="KW-1015">Disulfide bond</keyword>
<keyword evidence="10" id="KW-0393">Immunoglobulin domain</keyword>
<keyword evidence="9" id="KW-0325">Glycoprotein</keyword>
<evidence type="ECO:0000256" key="1">
    <source>
        <dbReference type="ARBA" id="ARBA00004251"/>
    </source>
</evidence>
<dbReference type="PANTHER" id="PTHR25466:SF9">
    <property type="entry name" value="FIBRONECTIN TYPE-III DOMAIN-CONTAINING PROTEIN"/>
    <property type="match status" value="1"/>
</dbReference>
<dbReference type="PANTHER" id="PTHR25466">
    <property type="entry name" value="T-LYMPHOCYTE ACTIVATION ANTIGEN"/>
    <property type="match status" value="1"/>
</dbReference>
<evidence type="ECO:0000256" key="2">
    <source>
        <dbReference type="ARBA" id="ARBA00022475"/>
    </source>
</evidence>
<dbReference type="InterPro" id="IPR013106">
    <property type="entry name" value="Ig_V-set"/>
</dbReference>
<comment type="subcellular location">
    <subcellularLocation>
        <location evidence="1">Cell membrane</location>
        <topology evidence="1">Single-pass type I membrane protein</topology>
    </subcellularLocation>
</comment>
<evidence type="ECO:0000256" key="11">
    <source>
        <dbReference type="SAM" id="MobiDB-lite"/>
    </source>
</evidence>
<sequence length="281" mass="31921">MEPFRTQILQLTLLWMSAVSSSEPTSLDGVVNQNVLLQCPCLYSDLSDFSWKRNDETIFSLILPETVNIRLGFKNRLHYFLNDKGNCSVLLSDIAVADIGKYQCYMGYKKTVDYGEYIQINVTANYNVSFKCDTDEKQVYQCKASGGYPQSNIQWRLDGQPLTSTMEVHKDNTTQLYYLTSKLLLNETKGEKLECVVGNIIESCMLESPNPTSSTQIAVAAGVSVSVGMMLLFGILFGLFIFTTRYRRQEKPMDFVFSRKQRDKERRDSETAVSLKADEDV</sequence>
<evidence type="ECO:0000256" key="4">
    <source>
        <dbReference type="ARBA" id="ARBA00022729"/>
    </source>
</evidence>